<evidence type="ECO:0000313" key="1">
    <source>
        <dbReference type="EMBL" id="TMS15217.1"/>
    </source>
</evidence>
<reference evidence="1" key="1">
    <citation type="submission" date="2018-11" db="EMBL/GenBank/DDBJ databases">
        <title>The sequence and de novo assembly of Larimichthys crocea genome using PacBio and Hi-C technologies.</title>
        <authorList>
            <person name="Xu P."/>
            <person name="Chen B."/>
            <person name="Zhou Z."/>
            <person name="Ke Q."/>
            <person name="Wu Y."/>
            <person name="Bai H."/>
            <person name="Pu F."/>
        </authorList>
    </citation>
    <scope>NUCLEOTIDE SEQUENCE</scope>
    <source>
        <tissue evidence="1">Muscle</tissue>
    </source>
</reference>
<keyword evidence="2" id="KW-1185">Reference proteome</keyword>
<gene>
    <name evidence="1" type="ORF">E3U43_021679</name>
</gene>
<name>A0ACD3R6L4_LARCR</name>
<protein>
    <submittedName>
        <fullName evidence="1">Uncharacterized protein</fullName>
    </submittedName>
</protein>
<proteinExistence type="predicted"/>
<dbReference type="Proteomes" id="UP000793456">
    <property type="component" value="Chromosome IX"/>
</dbReference>
<dbReference type="EMBL" id="CM011682">
    <property type="protein sequence ID" value="TMS15217.1"/>
    <property type="molecule type" value="Genomic_DNA"/>
</dbReference>
<sequence>MMPAKRSGTRRRRGHSSPPSPMPASPGFTRLEQNEPMNNLRISVGGLPMLASMANNTDPRFRLKWKPIVVVAISLALLLLLFMHLSSDMRSHSYGSHSWRAGPSDTQQSDFRYNSTYPLSPPERTPQGTRYRIGVIADLDTNSRSDKKLTWFSYMRRGYLMVSQSGDKVAVEWDAERVLLESHLSEKGRGMELSELVVFNGKLYSVDDRTGIVYHIDGDKAVPWVILTDGDGNVAKGFKAEWLAVKDKHLYVGGLGKEWTTTEGVFVNNNPEWVKGRWASEGMYNMKTGFPSIHL</sequence>
<accession>A0ACD3R6L4</accession>
<comment type="caution">
    <text evidence="1">The sequence shown here is derived from an EMBL/GenBank/DDBJ whole genome shotgun (WGS) entry which is preliminary data.</text>
</comment>
<evidence type="ECO:0000313" key="2">
    <source>
        <dbReference type="Proteomes" id="UP000793456"/>
    </source>
</evidence>
<organism evidence="1 2">
    <name type="scientific">Larimichthys crocea</name>
    <name type="common">Large yellow croaker</name>
    <name type="synonym">Pseudosciaena crocea</name>
    <dbReference type="NCBI Taxonomy" id="215358"/>
    <lineage>
        <taxon>Eukaryota</taxon>
        <taxon>Metazoa</taxon>
        <taxon>Chordata</taxon>
        <taxon>Craniata</taxon>
        <taxon>Vertebrata</taxon>
        <taxon>Euteleostomi</taxon>
        <taxon>Actinopterygii</taxon>
        <taxon>Neopterygii</taxon>
        <taxon>Teleostei</taxon>
        <taxon>Neoteleostei</taxon>
        <taxon>Acanthomorphata</taxon>
        <taxon>Eupercaria</taxon>
        <taxon>Sciaenidae</taxon>
        <taxon>Larimichthys</taxon>
    </lineage>
</organism>